<protein>
    <recommendedName>
        <fullName evidence="2">SnoaL-like domain-containing protein</fullName>
    </recommendedName>
</protein>
<evidence type="ECO:0000259" key="2">
    <source>
        <dbReference type="Pfam" id="PF12680"/>
    </source>
</evidence>
<evidence type="ECO:0000313" key="3">
    <source>
        <dbReference type="EMBL" id="ELR72098.1"/>
    </source>
</evidence>
<dbReference type="InterPro" id="IPR037401">
    <property type="entry name" value="SnoaL-like"/>
</dbReference>
<feature type="signal peptide" evidence="1">
    <location>
        <begin position="1"/>
        <end position="22"/>
    </location>
</feature>
<feature type="chain" id="PRO_5003994243" description="SnoaL-like domain-containing protein" evidence="1">
    <location>
        <begin position="23"/>
        <end position="161"/>
    </location>
</feature>
<comment type="caution">
    <text evidence="3">The sequence shown here is derived from an EMBL/GenBank/DDBJ whole genome shotgun (WGS) entry which is preliminary data.</text>
</comment>
<dbReference type="Gene3D" id="3.10.450.50">
    <property type="match status" value="1"/>
</dbReference>
<keyword evidence="4" id="KW-1185">Reference proteome</keyword>
<dbReference type="SUPFAM" id="SSF54427">
    <property type="entry name" value="NTF2-like"/>
    <property type="match status" value="1"/>
</dbReference>
<name>L8JV60_9BACT</name>
<organism evidence="3 4">
    <name type="scientific">Fulvivirga imtechensis AK7</name>
    <dbReference type="NCBI Taxonomy" id="1237149"/>
    <lineage>
        <taxon>Bacteria</taxon>
        <taxon>Pseudomonadati</taxon>
        <taxon>Bacteroidota</taxon>
        <taxon>Cytophagia</taxon>
        <taxon>Cytophagales</taxon>
        <taxon>Fulvivirgaceae</taxon>
        <taxon>Fulvivirga</taxon>
    </lineage>
</organism>
<evidence type="ECO:0000313" key="4">
    <source>
        <dbReference type="Proteomes" id="UP000011135"/>
    </source>
</evidence>
<dbReference type="OrthoDB" id="1633822at2"/>
<dbReference type="AlphaFoldDB" id="L8JV60"/>
<dbReference type="Pfam" id="PF12680">
    <property type="entry name" value="SnoaL_2"/>
    <property type="match status" value="1"/>
</dbReference>
<dbReference type="eggNOG" id="COG4319">
    <property type="taxonomic scope" value="Bacteria"/>
</dbReference>
<gene>
    <name evidence="3" type="ORF">C900_01840</name>
</gene>
<feature type="domain" description="SnoaL-like" evidence="2">
    <location>
        <begin position="43"/>
        <end position="135"/>
    </location>
</feature>
<evidence type="ECO:0000256" key="1">
    <source>
        <dbReference type="SAM" id="SignalP"/>
    </source>
</evidence>
<dbReference type="RefSeq" id="WP_009579282.1">
    <property type="nucleotide sequence ID" value="NZ_AMZN01000027.1"/>
</dbReference>
<keyword evidence="1" id="KW-0732">Signal</keyword>
<dbReference type="InterPro" id="IPR032710">
    <property type="entry name" value="NTF2-like_dom_sf"/>
</dbReference>
<dbReference type="EMBL" id="AMZN01000027">
    <property type="protein sequence ID" value="ELR72098.1"/>
    <property type="molecule type" value="Genomic_DNA"/>
</dbReference>
<dbReference type="STRING" id="1237149.C900_01840"/>
<reference evidence="3 4" key="1">
    <citation type="submission" date="2012-12" db="EMBL/GenBank/DDBJ databases">
        <title>Genome assembly of Fulvivirga imtechensis AK7.</title>
        <authorList>
            <person name="Nupur N."/>
            <person name="Khatri I."/>
            <person name="Kumar R."/>
            <person name="Subramanian S."/>
            <person name="Pinnaka A."/>
        </authorList>
    </citation>
    <scope>NUCLEOTIDE SEQUENCE [LARGE SCALE GENOMIC DNA]</scope>
    <source>
        <strain evidence="3 4">AK7</strain>
    </source>
</reference>
<dbReference type="Proteomes" id="UP000011135">
    <property type="component" value="Unassembled WGS sequence"/>
</dbReference>
<accession>L8JV60</accession>
<sequence length="161" mass="18224">MFKTSIYLFTALMLGVVSYSNAQTGKKMETNFNKEQQEVFSTIERMVDAFHKKDIAGVMACYDRNALILFEPQKPVVGTNDLKKEFLAAFEINPHYEFSGHEIYIAGNIATHVAPWTMKGRLPDGTPIEQNGLSIAILQKQTDGSWIMVFDNPHGQFLMEK</sequence>
<proteinExistence type="predicted"/>